<name>A0A0C3LFJ0_9AGAM</name>
<sequence>MADSSCVKGYGNNTTTPDGILVYAPGTETQAFGVPIIKRACVLLGCTWRRREAARARDGPIKFVAFPDQKRGKKVLNRPESSLSTGVKFRW</sequence>
<evidence type="ECO:0000313" key="1">
    <source>
        <dbReference type="EMBL" id="KIO32718.1"/>
    </source>
</evidence>
<dbReference type="Proteomes" id="UP000054248">
    <property type="component" value="Unassembled WGS sequence"/>
</dbReference>
<organism evidence="1 2">
    <name type="scientific">Tulasnella calospora MUT 4182</name>
    <dbReference type="NCBI Taxonomy" id="1051891"/>
    <lineage>
        <taxon>Eukaryota</taxon>
        <taxon>Fungi</taxon>
        <taxon>Dikarya</taxon>
        <taxon>Basidiomycota</taxon>
        <taxon>Agaricomycotina</taxon>
        <taxon>Agaricomycetes</taxon>
        <taxon>Cantharellales</taxon>
        <taxon>Tulasnellaceae</taxon>
        <taxon>Tulasnella</taxon>
    </lineage>
</organism>
<dbReference type="HOGENOM" id="CLU_2428678_0_0_1"/>
<accession>A0A0C3LFJ0</accession>
<evidence type="ECO:0000313" key="2">
    <source>
        <dbReference type="Proteomes" id="UP000054248"/>
    </source>
</evidence>
<proteinExistence type="predicted"/>
<dbReference type="EMBL" id="KN822953">
    <property type="protein sequence ID" value="KIO32718.1"/>
    <property type="molecule type" value="Genomic_DNA"/>
</dbReference>
<keyword evidence="2" id="KW-1185">Reference proteome</keyword>
<reference evidence="2" key="2">
    <citation type="submission" date="2015-01" db="EMBL/GenBank/DDBJ databases">
        <title>Evolutionary Origins and Diversification of the Mycorrhizal Mutualists.</title>
        <authorList>
            <consortium name="DOE Joint Genome Institute"/>
            <consortium name="Mycorrhizal Genomics Consortium"/>
            <person name="Kohler A."/>
            <person name="Kuo A."/>
            <person name="Nagy L.G."/>
            <person name="Floudas D."/>
            <person name="Copeland A."/>
            <person name="Barry K.W."/>
            <person name="Cichocki N."/>
            <person name="Veneault-Fourrey C."/>
            <person name="LaButti K."/>
            <person name="Lindquist E.A."/>
            <person name="Lipzen A."/>
            <person name="Lundell T."/>
            <person name="Morin E."/>
            <person name="Murat C."/>
            <person name="Riley R."/>
            <person name="Ohm R."/>
            <person name="Sun H."/>
            <person name="Tunlid A."/>
            <person name="Henrissat B."/>
            <person name="Grigoriev I.V."/>
            <person name="Hibbett D.S."/>
            <person name="Martin F."/>
        </authorList>
    </citation>
    <scope>NUCLEOTIDE SEQUENCE [LARGE SCALE GENOMIC DNA]</scope>
    <source>
        <strain evidence="2">MUT 4182</strain>
    </source>
</reference>
<dbReference type="AlphaFoldDB" id="A0A0C3LFJ0"/>
<protein>
    <submittedName>
        <fullName evidence="1">Uncharacterized protein</fullName>
    </submittedName>
</protein>
<gene>
    <name evidence="1" type="ORF">M407DRAFT_18477</name>
</gene>
<reference evidence="1 2" key="1">
    <citation type="submission" date="2014-04" db="EMBL/GenBank/DDBJ databases">
        <authorList>
            <consortium name="DOE Joint Genome Institute"/>
            <person name="Kuo A."/>
            <person name="Girlanda M."/>
            <person name="Perotto S."/>
            <person name="Kohler A."/>
            <person name="Nagy L.G."/>
            <person name="Floudas D."/>
            <person name="Copeland A."/>
            <person name="Barry K.W."/>
            <person name="Cichocki N."/>
            <person name="Veneault-Fourrey C."/>
            <person name="LaButti K."/>
            <person name="Lindquist E.A."/>
            <person name="Lipzen A."/>
            <person name="Lundell T."/>
            <person name="Morin E."/>
            <person name="Murat C."/>
            <person name="Sun H."/>
            <person name="Tunlid A."/>
            <person name="Henrissat B."/>
            <person name="Grigoriev I.V."/>
            <person name="Hibbett D.S."/>
            <person name="Martin F."/>
            <person name="Nordberg H.P."/>
            <person name="Cantor M.N."/>
            <person name="Hua S.X."/>
        </authorList>
    </citation>
    <scope>NUCLEOTIDE SEQUENCE [LARGE SCALE GENOMIC DNA]</scope>
    <source>
        <strain evidence="1 2">MUT 4182</strain>
    </source>
</reference>